<dbReference type="AlphaFoldDB" id="A0A022QN69"/>
<evidence type="ECO:0000256" key="1">
    <source>
        <dbReference type="ARBA" id="ARBA00004141"/>
    </source>
</evidence>
<feature type="transmembrane region" description="Helical" evidence="7">
    <location>
        <begin position="554"/>
        <end position="579"/>
    </location>
</feature>
<comment type="subcellular location">
    <subcellularLocation>
        <location evidence="1">Membrane</location>
        <topology evidence="1">Multi-pass membrane protein</topology>
    </subcellularLocation>
</comment>
<evidence type="ECO:0000256" key="4">
    <source>
        <dbReference type="ARBA" id="ARBA00022989"/>
    </source>
</evidence>
<evidence type="ECO:0000256" key="2">
    <source>
        <dbReference type="ARBA" id="ARBA00008803"/>
    </source>
</evidence>
<evidence type="ECO:0000313" key="8">
    <source>
        <dbReference type="EMBL" id="EYU30152.1"/>
    </source>
</evidence>
<keyword evidence="9" id="KW-1185">Reference proteome</keyword>
<dbReference type="PhylomeDB" id="A0A022QN69"/>
<feature type="region of interest" description="Disordered" evidence="6">
    <location>
        <begin position="28"/>
        <end position="61"/>
    </location>
</feature>
<keyword evidence="5 7" id="KW-0472">Membrane</keyword>
<dbReference type="eggNOG" id="KOG2490">
    <property type="taxonomic scope" value="Eukaryota"/>
</dbReference>
<dbReference type="EMBL" id="KI631110">
    <property type="protein sequence ID" value="EYU30152.1"/>
    <property type="molecule type" value="Genomic_DNA"/>
</dbReference>
<dbReference type="OrthoDB" id="29023at2759"/>
<feature type="compositionally biased region" description="Basic residues" evidence="6">
    <location>
        <begin position="45"/>
        <end position="58"/>
    </location>
</feature>
<dbReference type="PANTHER" id="PTHR13317:SF4">
    <property type="entry name" value="TRANSMEMBRANE ANTERIOR POSTERIOR TRANSFORMATION PROTEIN 1 HOMOLOG"/>
    <property type="match status" value="1"/>
</dbReference>
<evidence type="ECO:0008006" key="10">
    <source>
        <dbReference type="Google" id="ProtNLM"/>
    </source>
</evidence>
<comment type="similarity">
    <text evidence="2">Belongs to the TAPT1 family.</text>
</comment>
<dbReference type="OMA" id="NMRFWIW"/>
<protein>
    <recommendedName>
        <fullName evidence="10">Protein POLLEN DEFECTIVE IN GUIDANCE 1</fullName>
    </recommendedName>
</protein>
<feature type="region of interest" description="Disordered" evidence="6">
    <location>
        <begin position="150"/>
        <end position="169"/>
    </location>
</feature>
<dbReference type="STRING" id="4155.A0A022QN69"/>
<dbReference type="Proteomes" id="UP000030748">
    <property type="component" value="Unassembled WGS sequence"/>
</dbReference>
<feature type="transmembrane region" description="Helical" evidence="7">
    <location>
        <begin position="240"/>
        <end position="264"/>
    </location>
</feature>
<gene>
    <name evidence="8" type="ORF">MIMGU_mgv1a003220mg</name>
</gene>
<evidence type="ECO:0000256" key="3">
    <source>
        <dbReference type="ARBA" id="ARBA00022692"/>
    </source>
</evidence>
<keyword evidence="4 7" id="KW-1133">Transmembrane helix</keyword>
<evidence type="ECO:0000313" key="9">
    <source>
        <dbReference type="Proteomes" id="UP000030748"/>
    </source>
</evidence>
<dbReference type="PANTHER" id="PTHR13317">
    <property type="entry name" value="TRANSMEMBRANE ANTERIOR POSTERIOR TRANSFORMATION PROTEIN 1 HOMOLOG"/>
    <property type="match status" value="1"/>
</dbReference>
<proteinExistence type="inferred from homology"/>
<keyword evidence="3 7" id="KW-0812">Transmembrane</keyword>
<evidence type="ECO:0000256" key="5">
    <source>
        <dbReference type="ARBA" id="ARBA00023136"/>
    </source>
</evidence>
<dbReference type="GO" id="GO:0005789">
    <property type="term" value="C:endoplasmic reticulum membrane"/>
    <property type="evidence" value="ECO:0000318"/>
    <property type="project" value="GO_Central"/>
</dbReference>
<evidence type="ECO:0000256" key="7">
    <source>
        <dbReference type="SAM" id="Phobius"/>
    </source>
</evidence>
<evidence type="ECO:0000256" key="6">
    <source>
        <dbReference type="SAM" id="MobiDB-lite"/>
    </source>
</evidence>
<dbReference type="Pfam" id="PF05346">
    <property type="entry name" value="DUF747"/>
    <property type="match status" value="1"/>
</dbReference>
<dbReference type="KEGG" id="egt:105966131"/>
<name>A0A022QN69_ERYGU</name>
<sequence>MALRSGGRKLSFDILAISQYDDVVAATSLSRSNSDPHGDGASSPTRRKKKKRRSRKGKTLLDSSAVSEISAIDGDVSYSCTTSTVTEAAVVPPDLDGESSFAVTLPLVFGELRQRNVGSMANGGGSAEMMMVSEESGCSKKDDNVKEEIAEKQSGGEEIDSDQKAELSGRKLEKEGTLDWKKLMAEDPNYTLPVEKSPMKYFMDEMYAGNSLRSTTTLGNDKERERVYDTIFRLPWRCELLINFGFFVCFDSFLSLLTIMPTRIIMTFWRLLRTRQLKRPSSAELSDYGCFVVLVAGVTLLQQADISLIYHMIRGQGIIKLYVVYNVLEIFDKLCQSFGGDVMQSLFNSADGLANCSQENVQFWLWRFFSDEVLAVVSSIIHSFVLLAQAITLSTCIVAHNNALFAMLVSNNFAEIKSNVFKRYSKENVQSLVYFDSVERFHIMAFVLFVLAQNILEAEGPWFESFLCNALVVYVCEVMIDIIKHSFIAKFNDIKPIAFSEFLEDLCKQTLNIQTENGKKNLIFVPLAPACVVIRVLRPVYAAHLPYNPLPWRLFWMLVLFAMTFVMLASLKMMIGMGLRKHARWYVRRCQRRKLHFD</sequence>
<organism evidence="8 9">
    <name type="scientific">Erythranthe guttata</name>
    <name type="common">Yellow monkey flower</name>
    <name type="synonym">Mimulus guttatus</name>
    <dbReference type="NCBI Taxonomy" id="4155"/>
    <lineage>
        <taxon>Eukaryota</taxon>
        <taxon>Viridiplantae</taxon>
        <taxon>Streptophyta</taxon>
        <taxon>Embryophyta</taxon>
        <taxon>Tracheophyta</taxon>
        <taxon>Spermatophyta</taxon>
        <taxon>Magnoliopsida</taxon>
        <taxon>eudicotyledons</taxon>
        <taxon>Gunneridae</taxon>
        <taxon>Pentapetalae</taxon>
        <taxon>asterids</taxon>
        <taxon>lamiids</taxon>
        <taxon>Lamiales</taxon>
        <taxon>Phrymaceae</taxon>
        <taxon>Erythranthe</taxon>
    </lineage>
</organism>
<accession>A0A022QN69</accession>
<reference evidence="8 9" key="1">
    <citation type="journal article" date="2013" name="Proc. Natl. Acad. Sci. U.S.A.">
        <title>Fine-scale variation in meiotic recombination in Mimulus inferred from population shotgun sequencing.</title>
        <authorList>
            <person name="Hellsten U."/>
            <person name="Wright K.M."/>
            <person name="Jenkins J."/>
            <person name="Shu S."/>
            <person name="Yuan Y."/>
            <person name="Wessler S.R."/>
            <person name="Schmutz J."/>
            <person name="Willis J.H."/>
            <person name="Rokhsar D.S."/>
        </authorList>
    </citation>
    <scope>NUCLEOTIDE SEQUENCE [LARGE SCALE GENOMIC DNA]</scope>
    <source>
        <strain evidence="9">cv. DUN x IM62</strain>
    </source>
</reference>
<dbReference type="InterPro" id="IPR008010">
    <property type="entry name" value="Tatp1"/>
</dbReference>